<evidence type="ECO:0000256" key="5">
    <source>
        <dbReference type="ARBA" id="ARBA00048470"/>
    </source>
</evidence>
<comment type="pathway">
    <text evidence="2">Porphyrin-containing compound metabolism.</text>
</comment>
<name>S9ZN43_9RHOO</name>
<organism evidence="9 10">
    <name type="scientific">Thauera terpenica 58Eu</name>
    <dbReference type="NCBI Taxonomy" id="1348657"/>
    <lineage>
        <taxon>Bacteria</taxon>
        <taxon>Pseudomonadati</taxon>
        <taxon>Pseudomonadota</taxon>
        <taxon>Betaproteobacteria</taxon>
        <taxon>Rhodocyclales</taxon>
        <taxon>Zoogloeaceae</taxon>
        <taxon>Thauera</taxon>
    </lineage>
</organism>
<dbReference type="AlphaFoldDB" id="S9ZN43"/>
<dbReference type="Gene3D" id="3.30.70.3460">
    <property type="match status" value="1"/>
</dbReference>
<dbReference type="GO" id="GO:0016829">
    <property type="term" value="F:lyase activity"/>
    <property type="evidence" value="ECO:0007669"/>
    <property type="project" value="UniProtKB-KW"/>
</dbReference>
<dbReference type="PATRIC" id="fig|1348657.5.peg.1418"/>
<feature type="domain" description="Siroheme decarboxylase NirL-like HTH" evidence="8">
    <location>
        <begin position="29"/>
        <end position="73"/>
    </location>
</feature>
<comment type="catalytic activity">
    <reaction evidence="5">
        <text>siroheme + 2 H(+) = 12,18-didecarboxysiroheme + 2 CO2</text>
        <dbReference type="Rhea" id="RHEA:19093"/>
        <dbReference type="ChEBI" id="CHEBI:15378"/>
        <dbReference type="ChEBI" id="CHEBI:16526"/>
        <dbReference type="ChEBI" id="CHEBI:60052"/>
        <dbReference type="ChEBI" id="CHEBI:140497"/>
        <dbReference type="EC" id="4.1.1.111"/>
    </reaction>
</comment>
<dbReference type="eggNOG" id="COG1522">
    <property type="taxonomic scope" value="Bacteria"/>
</dbReference>
<comment type="caution">
    <text evidence="9">The sequence shown here is derived from an EMBL/GenBank/DDBJ whole genome shotgun (WGS) entry which is preliminary data.</text>
</comment>
<evidence type="ECO:0000313" key="9">
    <source>
        <dbReference type="EMBL" id="EPZ16006.1"/>
    </source>
</evidence>
<feature type="region of interest" description="Disordered" evidence="6">
    <location>
        <begin position="1"/>
        <end position="23"/>
    </location>
</feature>
<dbReference type="RefSeq" id="WP_021248847.1">
    <property type="nucleotide sequence ID" value="NZ_ATJV01000048.1"/>
</dbReference>
<dbReference type="InterPro" id="IPR053953">
    <property type="entry name" value="NirdL-like_HTH"/>
</dbReference>
<gene>
    <name evidence="9" type="ORF">M622_02200</name>
</gene>
<dbReference type="STRING" id="1348657.M622_02200"/>
<dbReference type="InterPro" id="IPR050684">
    <property type="entry name" value="HTH-Siroheme_Decarb"/>
</dbReference>
<keyword evidence="1" id="KW-0456">Lyase</keyword>
<keyword evidence="10" id="KW-1185">Reference proteome</keyword>
<dbReference type="Gene3D" id="1.10.10.10">
    <property type="entry name" value="Winged helix-like DNA-binding domain superfamily/Winged helix DNA-binding domain"/>
    <property type="match status" value="1"/>
</dbReference>
<protein>
    <recommendedName>
        <fullName evidence="4">siroheme decarboxylase</fullName>
        <ecNumber evidence="4">4.1.1.111</ecNumber>
    </recommendedName>
</protein>
<evidence type="ECO:0000256" key="4">
    <source>
        <dbReference type="ARBA" id="ARBA00023471"/>
    </source>
</evidence>
<evidence type="ECO:0000313" key="10">
    <source>
        <dbReference type="Proteomes" id="UP000015455"/>
    </source>
</evidence>
<evidence type="ECO:0000256" key="3">
    <source>
        <dbReference type="ARBA" id="ARBA00023457"/>
    </source>
</evidence>
<feature type="domain" description="Siroheme decarboxylase AsnC-like ligand binding" evidence="7">
    <location>
        <begin position="91"/>
        <end position="163"/>
    </location>
</feature>
<evidence type="ECO:0000256" key="1">
    <source>
        <dbReference type="ARBA" id="ARBA00023239"/>
    </source>
</evidence>
<evidence type="ECO:0000259" key="8">
    <source>
        <dbReference type="Pfam" id="PF22451"/>
    </source>
</evidence>
<accession>S9ZN43</accession>
<evidence type="ECO:0000256" key="6">
    <source>
        <dbReference type="SAM" id="MobiDB-lite"/>
    </source>
</evidence>
<dbReference type="EC" id="4.1.1.111" evidence="4"/>
<sequence length="171" mass="18919">MSETDAALTDQKPASRRGVAARREPDAVDRRLINALQGDFPVLEAPFAAVGASLGLTESEVIQRLQALLDDHVLTRFGPMFQIERMGGAFCLAAMAVPEADWQRVVDAVNACPEVAHNYRREHALNMWFVLATEAPEGIAACARRIEALTALTVHLFPKEREYFVEMKLEA</sequence>
<comment type="similarity">
    <text evidence="3">Belongs to the Ahb/Nir family.</text>
</comment>
<dbReference type="InterPro" id="IPR040523">
    <property type="entry name" value="AsnC_trans_reg2"/>
</dbReference>
<dbReference type="PANTHER" id="PTHR43413">
    <property type="entry name" value="TRANSCRIPTIONAL REGULATOR, ASNC FAMILY"/>
    <property type="match status" value="1"/>
</dbReference>
<dbReference type="Pfam" id="PF17805">
    <property type="entry name" value="AsnC_trans_reg2"/>
    <property type="match status" value="1"/>
</dbReference>
<evidence type="ECO:0000259" key="7">
    <source>
        <dbReference type="Pfam" id="PF17805"/>
    </source>
</evidence>
<dbReference type="EMBL" id="ATJV01000048">
    <property type="protein sequence ID" value="EPZ16006.1"/>
    <property type="molecule type" value="Genomic_DNA"/>
</dbReference>
<evidence type="ECO:0000256" key="2">
    <source>
        <dbReference type="ARBA" id="ARBA00023444"/>
    </source>
</evidence>
<reference evidence="9 10" key="1">
    <citation type="submission" date="2013-06" db="EMBL/GenBank/DDBJ databases">
        <title>Draft genome sequence of Thauera terpenica.</title>
        <authorList>
            <person name="Liu B."/>
            <person name="Frostegard A.H."/>
            <person name="Shapleigh J.P."/>
        </authorList>
    </citation>
    <scope>NUCLEOTIDE SEQUENCE [LARGE SCALE GENOMIC DNA]</scope>
    <source>
        <strain evidence="9 10">58Eu</strain>
    </source>
</reference>
<proteinExistence type="inferred from homology"/>
<dbReference type="InterPro" id="IPR036388">
    <property type="entry name" value="WH-like_DNA-bd_sf"/>
</dbReference>
<dbReference type="Proteomes" id="UP000015455">
    <property type="component" value="Unassembled WGS sequence"/>
</dbReference>
<dbReference type="PANTHER" id="PTHR43413:SF1">
    <property type="entry name" value="SIROHEME DECARBOXYLASE NIRL SUBUNIT"/>
    <property type="match status" value="1"/>
</dbReference>
<dbReference type="Pfam" id="PF22451">
    <property type="entry name" value="NirdL-like_HTH"/>
    <property type="match status" value="1"/>
</dbReference>